<organism evidence="2 3">
    <name type="scientific">Nelumbo nucifera</name>
    <name type="common">Sacred lotus</name>
    <dbReference type="NCBI Taxonomy" id="4432"/>
    <lineage>
        <taxon>Eukaryota</taxon>
        <taxon>Viridiplantae</taxon>
        <taxon>Streptophyta</taxon>
        <taxon>Embryophyta</taxon>
        <taxon>Tracheophyta</taxon>
        <taxon>Spermatophyta</taxon>
        <taxon>Magnoliopsida</taxon>
        <taxon>Proteales</taxon>
        <taxon>Nelumbonaceae</taxon>
        <taxon>Nelumbo</taxon>
    </lineage>
</organism>
<evidence type="ECO:0000256" key="1">
    <source>
        <dbReference type="SAM" id="MobiDB-lite"/>
    </source>
</evidence>
<sequence length="237" mass="25839">MYATTTIMSRDLSSLRLGTPRRGSWDAVPSPNRLLGSSATKGSHQSFLLNRGLPSLRIRSRELSKTTTKMDVTVYNSNNGQPSGSPSNSWRSWIFGILVTIVLPFLKNKWAPLLTLKKEVDTVVDTIENVVTVVEKVAEEVEKVADEVADKLPEGGKLREAVCAVEHIAKEAAKDAQMAGDFIDKVEEVEKDVEALIEPVQALASMAANEDGEEKASTEPVRTLASVATKEDDESTK</sequence>
<keyword evidence="2" id="KW-1185">Reference proteome</keyword>
<protein>
    <submittedName>
        <fullName evidence="3">Uncharacterized protein LOC104604195</fullName>
    </submittedName>
</protein>
<evidence type="ECO:0000313" key="2">
    <source>
        <dbReference type="Proteomes" id="UP000189703"/>
    </source>
</evidence>
<dbReference type="FunCoup" id="A0A1U8AUB7">
    <property type="interactions" value="369"/>
</dbReference>
<dbReference type="AlphaFoldDB" id="A0A1U8AUB7"/>
<dbReference type="KEGG" id="nnu:104604195"/>
<dbReference type="GeneID" id="104604195"/>
<dbReference type="eggNOG" id="ENOG502S40H">
    <property type="taxonomic scope" value="Eukaryota"/>
</dbReference>
<dbReference type="PANTHER" id="PTHR33735:SF14">
    <property type="entry name" value="PHAGE CAPSID SCAFFOLDING PROTEIN (GPO) SERINE PEPTIDASE"/>
    <property type="match status" value="1"/>
</dbReference>
<name>A0A1U8AUB7_NELNU</name>
<gene>
    <name evidence="3" type="primary">LOC104604195</name>
</gene>
<dbReference type="OMA" id="LWIENAS"/>
<dbReference type="RefSeq" id="XP_010266764.1">
    <property type="nucleotide sequence ID" value="XM_010268462.1"/>
</dbReference>
<feature type="region of interest" description="Disordered" evidence="1">
    <location>
        <begin position="206"/>
        <end position="237"/>
    </location>
</feature>
<dbReference type="PANTHER" id="PTHR33735">
    <property type="entry name" value="EXPRESSED PROTEIN"/>
    <property type="match status" value="1"/>
</dbReference>
<dbReference type="OrthoDB" id="1927611at2759"/>
<proteinExistence type="predicted"/>
<reference evidence="3" key="1">
    <citation type="submission" date="2025-08" db="UniProtKB">
        <authorList>
            <consortium name="RefSeq"/>
        </authorList>
    </citation>
    <scope>IDENTIFICATION</scope>
</reference>
<dbReference type="Proteomes" id="UP000189703">
    <property type="component" value="Unplaced"/>
</dbReference>
<evidence type="ECO:0000313" key="3">
    <source>
        <dbReference type="RefSeq" id="XP_010266764.1"/>
    </source>
</evidence>
<accession>A0A1U8AUB7</accession>
<dbReference type="InParanoid" id="A0A1U8AUB7"/>